<dbReference type="Pfam" id="PF01979">
    <property type="entry name" value="Amidohydro_1"/>
    <property type="match status" value="1"/>
</dbReference>
<protein>
    <submittedName>
        <fullName evidence="3">Amidohydrolase</fullName>
    </submittedName>
</protein>
<dbReference type="Gene3D" id="3.20.20.140">
    <property type="entry name" value="Metal-dependent hydrolases"/>
    <property type="match status" value="1"/>
</dbReference>
<dbReference type="PANTHER" id="PTHR11647:SF1">
    <property type="entry name" value="COLLAPSIN RESPONSE MEDIATOR PROTEIN"/>
    <property type="match status" value="1"/>
</dbReference>
<evidence type="ECO:0000256" key="1">
    <source>
        <dbReference type="ARBA" id="ARBA00001947"/>
    </source>
</evidence>
<gene>
    <name evidence="3" type="ORF">FAK_19840</name>
</gene>
<dbReference type="Gene3D" id="2.30.40.10">
    <property type="entry name" value="Urease, subunit C, domain 1"/>
    <property type="match status" value="1"/>
</dbReference>
<dbReference type="GO" id="GO:0005829">
    <property type="term" value="C:cytosol"/>
    <property type="evidence" value="ECO:0007669"/>
    <property type="project" value="TreeGrafter"/>
</dbReference>
<keyword evidence="4" id="KW-1185">Reference proteome</keyword>
<dbReference type="InterPro" id="IPR050378">
    <property type="entry name" value="Metallo-dep_Hydrolases_sf"/>
</dbReference>
<dbReference type="AlphaFoldDB" id="A0AAU9ECW8"/>
<name>A0AAU9ECW8_9BACT</name>
<dbReference type="PANTHER" id="PTHR11647">
    <property type="entry name" value="HYDRANTOINASE/DIHYDROPYRIMIDINASE FAMILY MEMBER"/>
    <property type="match status" value="1"/>
</dbReference>
<dbReference type="RefSeq" id="WP_338606589.1">
    <property type="nucleotide sequence ID" value="NZ_AP028679.1"/>
</dbReference>
<dbReference type="InterPro" id="IPR032466">
    <property type="entry name" value="Metal_Hydrolase"/>
</dbReference>
<dbReference type="GO" id="GO:0016812">
    <property type="term" value="F:hydrolase activity, acting on carbon-nitrogen (but not peptide) bonds, in cyclic amides"/>
    <property type="evidence" value="ECO:0007669"/>
    <property type="project" value="TreeGrafter"/>
</dbReference>
<dbReference type="InterPro" id="IPR011059">
    <property type="entry name" value="Metal-dep_hydrolase_composite"/>
</dbReference>
<dbReference type="CDD" id="cd01292">
    <property type="entry name" value="metallo-dependent_hydrolases"/>
    <property type="match status" value="1"/>
</dbReference>
<sequence length="385" mass="39374">MSSVLVKNVGLMLSGDIDQPILDADSLVIADGLIQQIGSGLAAPQGAMVIDAQGCALTPGLIDSHCHVVLGDWTPRQQMVNFLDSSLHGGVTTSISAGEVHLPGRPKDALGTKCLAIVAAKSWAAVRPGGMKVLGGALILEKGLTEADIEECAQAGVKVVGEVGLGSVKNPPESTEMASWAKARGMVVMMHTGGTSIPGSSPVGAEQIIATGPSVASHINGGPTAVSLEEAKRIIDQTDVAIEIVQCGNVKRAAEVARYMDETKQWGRVIFGNDAPSGTGVVTLGILRNMAMVASLGGVAPELTVAMASGNTAKLYGLNRGRIAVGLEADLVFMDTPIGSPGADVLEALSEGDTPGVSMILIDGKIVAKVSRNTPPAVRKAQVVD</sequence>
<evidence type="ECO:0000313" key="4">
    <source>
        <dbReference type="Proteomes" id="UP001366166"/>
    </source>
</evidence>
<dbReference type="EMBL" id="AP028679">
    <property type="protein sequence ID" value="BEQ14918.1"/>
    <property type="molecule type" value="Genomic_DNA"/>
</dbReference>
<evidence type="ECO:0000259" key="2">
    <source>
        <dbReference type="Pfam" id="PF01979"/>
    </source>
</evidence>
<dbReference type="KEGG" id="dmp:FAK_19840"/>
<comment type="cofactor">
    <cofactor evidence="1">
        <name>Zn(2+)</name>
        <dbReference type="ChEBI" id="CHEBI:29105"/>
    </cofactor>
</comment>
<reference evidence="4" key="1">
    <citation type="journal article" date="2023" name="Arch. Microbiol.">
        <title>Desulfoferula mesophilus gen. nov. sp. nov., a mesophilic sulfate-reducing bacterium isolated from a brackish lake sediment.</title>
        <authorList>
            <person name="Watanabe T."/>
            <person name="Yabe T."/>
            <person name="Tsuji J.M."/>
            <person name="Fukui M."/>
        </authorList>
    </citation>
    <scope>NUCLEOTIDE SEQUENCE [LARGE SCALE GENOMIC DNA]</scope>
    <source>
        <strain evidence="4">12FAK</strain>
    </source>
</reference>
<dbReference type="SUPFAM" id="SSF51338">
    <property type="entry name" value="Composite domain of metallo-dependent hydrolases"/>
    <property type="match status" value="1"/>
</dbReference>
<proteinExistence type="predicted"/>
<dbReference type="Proteomes" id="UP001366166">
    <property type="component" value="Chromosome"/>
</dbReference>
<organism evidence="3 4">
    <name type="scientific">Desulfoferula mesophila</name>
    <dbReference type="NCBI Taxonomy" id="3058419"/>
    <lineage>
        <taxon>Bacteria</taxon>
        <taxon>Pseudomonadati</taxon>
        <taxon>Thermodesulfobacteriota</taxon>
        <taxon>Desulfarculia</taxon>
        <taxon>Desulfarculales</taxon>
        <taxon>Desulfarculaceae</taxon>
        <taxon>Desulfoferula</taxon>
    </lineage>
</organism>
<evidence type="ECO:0000313" key="3">
    <source>
        <dbReference type="EMBL" id="BEQ14918.1"/>
    </source>
</evidence>
<dbReference type="InterPro" id="IPR006680">
    <property type="entry name" value="Amidohydro-rel"/>
</dbReference>
<feature type="domain" description="Amidohydrolase-related" evidence="2">
    <location>
        <begin position="57"/>
        <end position="367"/>
    </location>
</feature>
<dbReference type="SUPFAM" id="SSF51556">
    <property type="entry name" value="Metallo-dependent hydrolases"/>
    <property type="match status" value="1"/>
</dbReference>
<accession>A0AAU9ECW8</accession>